<organism evidence="1 2">
    <name type="scientific">Dichomitus squalens</name>
    <dbReference type="NCBI Taxonomy" id="114155"/>
    <lineage>
        <taxon>Eukaryota</taxon>
        <taxon>Fungi</taxon>
        <taxon>Dikarya</taxon>
        <taxon>Basidiomycota</taxon>
        <taxon>Agaricomycotina</taxon>
        <taxon>Agaricomycetes</taxon>
        <taxon>Polyporales</taxon>
        <taxon>Polyporaceae</taxon>
        <taxon>Dichomitus</taxon>
    </lineage>
</organism>
<evidence type="ECO:0000313" key="1">
    <source>
        <dbReference type="EMBL" id="TBU59495.1"/>
    </source>
</evidence>
<sequence length="175" mass="19752">MPHPCNVSSPFCSRYLCDCASHYQRIPPTLHRHSLSRWAVVRTRTVRIVGYVGMSSYPEACILRLDIQMMHLCGPNAHPGSRRYTIRPLSIWQTSNCQKMHARDPALCSLETGEPRVTCLFSQASLVLYYYSVCLFSSKRGDTHGYLSVSPRIMALGRRTDRATRSVRADGPSST</sequence>
<evidence type="ECO:0000313" key="2">
    <source>
        <dbReference type="Proteomes" id="UP000292082"/>
    </source>
</evidence>
<gene>
    <name evidence="1" type="ORF">BD310DRAFT_407532</name>
</gene>
<keyword evidence="2" id="KW-1185">Reference proteome</keyword>
<name>A0A4Q9PY00_9APHY</name>
<accession>A0A4Q9PY00</accession>
<dbReference type="EMBL" id="ML145113">
    <property type="protein sequence ID" value="TBU59495.1"/>
    <property type="molecule type" value="Genomic_DNA"/>
</dbReference>
<protein>
    <submittedName>
        <fullName evidence="1">Uncharacterized protein</fullName>
    </submittedName>
</protein>
<reference evidence="1 2" key="1">
    <citation type="submission" date="2019-01" db="EMBL/GenBank/DDBJ databases">
        <title>Draft genome sequences of three monokaryotic isolates of the white-rot basidiomycete fungus Dichomitus squalens.</title>
        <authorList>
            <consortium name="DOE Joint Genome Institute"/>
            <person name="Lopez S.C."/>
            <person name="Andreopoulos B."/>
            <person name="Pangilinan J."/>
            <person name="Lipzen A."/>
            <person name="Riley R."/>
            <person name="Ahrendt S."/>
            <person name="Ng V."/>
            <person name="Barry K."/>
            <person name="Daum C."/>
            <person name="Grigoriev I.V."/>
            <person name="Hilden K.S."/>
            <person name="Makela M.R."/>
            <person name="de Vries R.P."/>
        </authorList>
    </citation>
    <scope>NUCLEOTIDE SEQUENCE [LARGE SCALE GENOMIC DNA]</scope>
    <source>
        <strain evidence="1 2">CBS 464.89</strain>
    </source>
</reference>
<dbReference type="Proteomes" id="UP000292082">
    <property type="component" value="Unassembled WGS sequence"/>
</dbReference>
<proteinExistence type="predicted"/>
<dbReference type="AlphaFoldDB" id="A0A4Q9PY00"/>